<proteinExistence type="predicted"/>
<protein>
    <submittedName>
        <fullName evidence="1">Uncharacterized protein</fullName>
    </submittedName>
</protein>
<dbReference type="AlphaFoldDB" id="A0AAU8CIS6"/>
<dbReference type="EMBL" id="CP159253">
    <property type="protein sequence ID" value="XCG46755.1"/>
    <property type="molecule type" value="Genomic_DNA"/>
</dbReference>
<organism evidence="1">
    <name type="scientific">Mesorhizobium sp. WSM2240</name>
    <dbReference type="NCBI Taxonomy" id="3228851"/>
    <lineage>
        <taxon>Bacteria</taxon>
        <taxon>Pseudomonadati</taxon>
        <taxon>Pseudomonadota</taxon>
        <taxon>Alphaproteobacteria</taxon>
        <taxon>Hyphomicrobiales</taxon>
        <taxon>Phyllobacteriaceae</taxon>
        <taxon>Mesorhizobium</taxon>
    </lineage>
</organism>
<evidence type="ECO:0000313" key="1">
    <source>
        <dbReference type="EMBL" id="XCG46755.1"/>
    </source>
</evidence>
<dbReference type="RefSeq" id="WP_353645707.1">
    <property type="nucleotide sequence ID" value="NZ_CP159253.1"/>
</dbReference>
<name>A0AAU8CIS6_9HYPH</name>
<gene>
    <name evidence="1" type="ORF">ABVK50_15650</name>
</gene>
<accession>A0AAU8CIS6</accession>
<reference evidence="1" key="1">
    <citation type="submission" date="2024-06" db="EMBL/GenBank/DDBJ databases">
        <title>Mesorhizobium karijinii sp. nov., a symbiont of the iconic Swainsona formosa from arid Australia.</title>
        <authorList>
            <person name="Hill Y.J."/>
            <person name="Watkin E.L.J."/>
            <person name="O'Hara G.W."/>
            <person name="Terpolilli J."/>
            <person name="Tye M.L."/>
            <person name="Kohlmeier M.G."/>
        </authorList>
    </citation>
    <scope>NUCLEOTIDE SEQUENCE</scope>
    <source>
        <strain evidence="1">WSM2240</strain>
    </source>
</reference>
<sequence length="164" mass="18884">MKIKLVDWRIEDPAAAEEDKVDLRPWDVEVKTDDTSIKVEATCPDGTKRELWIEVSDGRLVAHGYDPEHDEPVNLRISKTGITIDSDRHQVPAYHMIDLVQRLARLTTPEEEFEAMKDENGEVWDDGIQHEDVDEMVAEMSSDRLCDEYAAFVEFIKEAKELVK</sequence>